<evidence type="ECO:0000256" key="9">
    <source>
        <dbReference type="PROSITE-ProRule" id="PRU00042"/>
    </source>
</evidence>
<dbReference type="GO" id="GO:0005634">
    <property type="term" value="C:nucleus"/>
    <property type="evidence" value="ECO:0007669"/>
    <property type="project" value="UniProtKB-SubCell"/>
</dbReference>
<dbReference type="Gene3D" id="3.30.160.60">
    <property type="entry name" value="Classic Zinc Finger"/>
    <property type="match status" value="10"/>
</dbReference>
<sequence>MSISVISEDDLKRKSVLSEYGCTYSDAFNEQYEELQKNLVFTPSTEQLWFECETCKRKCATQERLERHMKQKHSSPVNEKKVVVAEHPSPPASSPSEPFKCTVCKFACLTNADLMRHAKKHWGVKPYVCKICGKRFSQKGNLKPHMLRHSGVSPFSCDFCPKTFNHRTSRKKHMEEHTNPKEFACRFCNSASFNSINERNSHELTKHSQDDVDCIICGVILNSALGLKMHISQMHPEFPGANQLASEKKWACQYCNKKFSTKAYLIVHHKIHRGEKPFKCDKCSYTAVSKDSIKKHDERAHGTMRPLSCNLCSKTFMYYSHKKAHMLRHYNLKPFNCELCTRSFMLKRHLIDHMRLHEGKQNFRCDLCNVAYVLPDSLRKHKDMHLNVPLKCHICETDFWITGRYNRHMQKHRREFHGNARSGNKPYKCQSCSKGFKQRRFLVRHIADGCQRKGNSRLLKCTECDFKFFDQKALKIHMKIFHNLKEHSCYICAEAFKRISQLNQHLIEKHNEHTNESVKKEIPYSSSAEDCVGKGIVLLPNESDEEANKILYIDETPIKDSIKLEPIDSFETSFDCFSCDDRFDSQDSLQSHCKLAHESDSPADNMPSITSLVVKEEKSPLKFDDSVNSESFDQLGYEFVPVEGGTSDDVDTEIETYECTVCGASFATYELCQRHYESRHEKKNKFKRGRRKK</sequence>
<feature type="domain" description="C2H2-type" evidence="10">
    <location>
        <begin position="363"/>
        <end position="385"/>
    </location>
</feature>
<feature type="domain" description="C2H2-type" evidence="10">
    <location>
        <begin position="657"/>
        <end position="685"/>
    </location>
</feature>
<dbReference type="GeneID" id="108665292"/>
<dbReference type="PROSITE" id="PS00028">
    <property type="entry name" value="ZINC_FINGER_C2H2_1"/>
    <property type="match status" value="12"/>
</dbReference>
<keyword evidence="6" id="KW-0805">Transcription regulation</keyword>
<evidence type="ECO:0000256" key="4">
    <source>
        <dbReference type="ARBA" id="ARBA00022771"/>
    </source>
</evidence>
<feature type="domain" description="C2H2-type" evidence="10">
    <location>
        <begin position="335"/>
        <end position="362"/>
    </location>
</feature>
<protein>
    <submittedName>
        <fullName evidence="12 13">Zinc finger protein 260-like</fullName>
    </submittedName>
</protein>
<evidence type="ECO:0000256" key="1">
    <source>
        <dbReference type="ARBA" id="ARBA00004123"/>
    </source>
</evidence>
<evidence type="ECO:0000256" key="7">
    <source>
        <dbReference type="ARBA" id="ARBA00023163"/>
    </source>
</evidence>
<feature type="domain" description="C2H2-type" evidence="10">
    <location>
        <begin position="459"/>
        <end position="487"/>
    </location>
</feature>
<dbReference type="GO" id="GO:0000981">
    <property type="term" value="F:DNA-binding transcription factor activity, RNA polymerase II-specific"/>
    <property type="evidence" value="ECO:0007669"/>
    <property type="project" value="TreeGrafter"/>
</dbReference>
<comment type="subcellular location">
    <subcellularLocation>
        <location evidence="1">Nucleus</location>
    </subcellularLocation>
</comment>
<accession>A0A8B7N243</accession>
<evidence type="ECO:0000313" key="11">
    <source>
        <dbReference type="Proteomes" id="UP000694843"/>
    </source>
</evidence>
<feature type="domain" description="C2H2-type" evidence="10">
    <location>
        <begin position="487"/>
        <end position="518"/>
    </location>
</feature>
<dbReference type="Pfam" id="PF00096">
    <property type="entry name" value="zf-C2H2"/>
    <property type="match status" value="4"/>
</dbReference>
<dbReference type="PANTHER" id="PTHR24409">
    <property type="entry name" value="ZINC FINGER PROTEIN 142"/>
    <property type="match status" value="1"/>
</dbReference>
<evidence type="ECO:0000259" key="10">
    <source>
        <dbReference type="PROSITE" id="PS50157"/>
    </source>
</evidence>
<dbReference type="OMA" id="RTCTEKK"/>
<dbReference type="GO" id="GO:0000977">
    <property type="term" value="F:RNA polymerase II transcription regulatory region sequence-specific DNA binding"/>
    <property type="evidence" value="ECO:0007669"/>
    <property type="project" value="TreeGrafter"/>
</dbReference>
<feature type="domain" description="C2H2-type" evidence="10">
    <location>
        <begin position="307"/>
        <end position="334"/>
    </location>
</feature>
<feature type="domain" description="C2H2-type" evidence="10">
    <location>
        <begin position="99"/>
        <end position="126"/>
    </location>
</feature>
<dbReference type="PANTHER" id="PTHR24409:SF295">
    <property type="entry name" value="AZ2-RELATED"/>
    <property type="match status" value="1"/>
</dbReference>
<dbReference type="RefSeq" id="XP_047738627.1">
    <property type="nucleotide sequence ID" value="XM_047882671.1"/>
</dbReference>
<dbReference type="RefSeq" id="XP_018007517.1">
    <property type="nucleotide sequence ID" value="XM_018152028.2"/>
</dbReference>
<dbReference type="RefSeq" id="XP_018007518.1">
    <property type="nucleotide sequence ID" value="XM_018152029.2"/>
</dbReference>
<keyword evidence="3" id="KW-0677">Repeat</keyword>
<keyword evidence="4 9" id="KW-0863">Zinc-finger</keyword>
<feature type="domain" description="C2H2-type" evidence="10">
    <location>
        <begin position="427"/>
        <end position="445"/>
    </location>
</feature>
<dbReference type="InterPro" id="IPR036236">
    <property type="entry name" value="Znf_C2H2_sf"/>
</dbReference>
<keyword evidence="8" id="KW-0539">Nucleus</keyword>
<feature type="domain" description="C2H2-type" evidence="10">
    <location>
        <begin position="155"/>
        <end position="182"/>
    </location>
</feature>
<dbReference type="FunFam" id="3.30.160.60:FF:000100">
    <property type="entry name" value="Zinc finger 45-like"/>
    <property type="match status" value="1"/>
</dbReference>
<evidence type="ECO:0000313" key="12">
    <source>
        <dbReference type="RefSeq" id="XP_018007517.1"/>
    </source>
</evidence>
<dbReference type="AlphaFoldDB" id="A0A8B7N243"/>
<keyword evidence="7" id="KW-0804">Transcription</keyword>
<organism evidence="11 13">
    <name type="scientific">Hyalella azteca</name>
    <name type="common">Amphipod</name>
    <dbReference type="NCBI Taxonomy" id="294128"/>
    <lineage>
        <taxon>Eukaryota</taxon>
        <taxon>Metazoa</taxon>
        <taxon>Ecdysozoa</taxon>
        <taxon>Arthropoda</taxon>
        <taxon>Crustacea</taxon>
        <taxon>Multicrustacea</taxon>
        <taxon>Malacostraca</taxon>
        <taxon>Eumalacostraca</taxon>
        <taxon>Peracarida</taxon>
        <taxon>Amphipoda</taxon>
        <taxon>Senticaudata</taxon>
        <taxon>Talitrida</taxon>
        <taxon>Talitroidea</taxon>
        <taxon>Hyalellidae</taxon>
        <taxon>Hyalella</taxon>
    </lineage>
</organism>
<reference evidence="12 13" key="1">
    <citation type="submission" date="2025-04" db="UniProtKB">
        <authorList>
            <consortium name="RefSeq"/>
        </authorList>
    </citation>
    <scope>IDENTIFICATION</scope>
    <source>
        <tissue evidence="12 13">Whole organism</tissue>
    </source>
</reference>
<proteinExistence type="predicted"/>
<dbReference type="SMART" id="SM00355">
    <property type="entry name" value="ZnF_C2H2"/>
    <property type="match status" value="17"/>
</dbReference>
<dbReference type="SUPFAM" id="SSF57667">
    <property type="entry name" value="beta-beta-alpha zinc fingers"/>
    <property type="match status" value="6"/>
</dbReference>
<evidence type="ECO:0000256" key="8">
    <source>
        <dbReference type="ARBA" id="ARBA00023242"/>
    </source>
</evidence>
<dbReference type="PROSITE" id="PS50157">
    <property type="entry name" value="ZINC_FINGER_C2H2_2"/>
    <property type="match status" value="14"/>
</dbReference>
<evidence type="ECO:0000256" key="3">
    <source>
        <dbReference type="ARBA" id="ARBA00022737"/>
    </source>
</evidence>
<name>A0A8B7N243_HYAAZ</name>
<keyword evidence="2" id="KW-0479">Metal-binding</keyword>
<dbReference type="KEGG" id="hazt:108665292"/>
<dbReference type="GO" id="GO:0008270">
    <property type="term" value="F:zinc ion binding"/>
    <property type="evidence" value="ECO:0007669"/>
    <property type="project" value="UniProtKB-KW"/>
</dbReference>
<feature type="domain" description="C2H2-type" evidence="10">
    <location>
        <begin position="50"/>
        <end position="78"/>
    </location>
</feature>
<dbReference type="Proteomes" id="UP000694843">
    <property type="component" value="Unplaced"/>
</dbReference>
<keyword evidence="11" id="KW-1185">Reference proteome</keyword>
<keyword evidence="5" id="KW-0862">Zinc</keyword>
<evidence type="ECO:0000256" key="2">
    <source>
        <dbReference type="ARBA" id="ARBA00022723"/>
    </source>
</evidence>
<evidence type="ECO:0000256" key="6">
    <source>
        <dbReference type="ARBA" id="ARBA00023015"/>
    </source>
</evidence>
<dbReference type="InterPro" id="IPR013087">
    <property type="entry name" value="Znf_C2H2_type"/>
</dbReference>
<gene>
    <name evidence="12 13 14" type="primary">LOC108665292</name>
</gene>
<feature type="domain" description="C2H2-type" evidence="10">
    <location>
        <begin position="127"/>
        <end position="154"/>
    </location>
</feature>
<feature type="domain" description="C2H2-type" evidence="10">
    <location>
        <begin position="278"/>
        <end position="306"/>
    </location>
</feature>
<evidence type="ECO:0000256" key="5">
    <source>
        <dbReference type="ARBA" id="ARBA00022833"/>
    </source>
</evidence>
<dbReference type="FunFam" id="3.30.160.60:FF:001289">
    <property type="entry name" value="Zinc finger protein 574"/>
    <property type="match status" value="1"/>
</dbReference>
<evidence type="ECO:0000313" key="13">
    <source>
        <dbReference type="RefSeq" id="XP_018007518.1"/>
    </source>
</evidence>
<feature type="domain" description="C2H2-type" evidence="10">
    <location>
        <begin position="250"/>
        <end position="277"/>
    </location>
</feature>
<feature type="domain" description="C2H2-type" evidence="10">
    <location>
        <begin position="574"/>
        <end position="602"/>
    </location>
</feature>
<dbReference type="OrthoDB" id="6376219at2759"/>
<evidence type="ECO:0000313" key="14">
    <source>
        <dbReference type="RefSeq" id="XP_047738627.1"/>
    </source>
</evidence>